<evidence type="ECO:0000256" key="2">
    <source>
        <dbReference type="SAM" id="SignalP"/>
    </source>
</evidence>
<keyword evidence="2" id="KW-0732">Signal</keyword>
<evidence type="ECO:0000313" key="3">
    <source>
        <dbReference type="EMBL" id="CAA7260935.1"/>
    </source>
</evidence>
<feature type="region of interest" description="Disordered" evidence="1">
    <location>
        <begin position="28"/>
        <end position="138"/>
    </location>
</feature>
<feature type="chain" id="PRO_5035948263" evidence="2">
    <location>
        <begin position="26"/>
        <end position="213"/>
    </location>
</feature>
<dbReference type="AlphaFoldDB" id="A0A8S0VQR9"/>
<keyword evidence="4" id="KW-1185">Reference proteome</keyword>
<sequence length="213" mass="21498">MFATTPATFTFFLILLFTTFLPALAAPLPNPEPSPNPNPAGAPTPALSGPGPIALPDGNSYSFNPPARSKPPHKSSSSPESGAGDTLSGLTSMLGSPSSSPTPLGSTSESPLGGGGGANPLSALAPAGSATGESPLSLLGRTYVQNTRAMARRVDDALAREIAALEIAREADGYAGLAPGVPTEQRSERLAVRVPRANRLAPGYAVEDADARA</sequence>
<comment type="caution">
    <text evidence="3">The sequence shown here is derived from an EMBL/GenBank/DDBJ whole genome shotgun (WGS) entry which is preliminary data.</text>
</comment>
<feature type="signal peptide" evidence="2">
    <location>
        <begin position="1"/>
        <end position="25"/>
    </location>
</feature>
<dbReference type="Proteomes" id="UP000467700">
    <property type="component" value="Unassembled WGS sequence"/>
</dbReference>
<protein>
    <submittedName>
        <fullName evidence="3">Uncharacterized protein</fullName>
    </submittedName>
</protein>
<dbReference type="EMBL" id="CACVBS010000031">
    <property type="protein sequence ID" value="CAA7260935.1"/>
    <property type="molecule type" value="Genomic_DNA"/>
</dbReference>
<reference evidence="3 4" key="1">
    <citation type="submission" date="2020-01" db="EMBL/GenBank/DDBJ databases">
        <authorList>
            <person name="Gupta K D."/>
        </authorList>
    </citation>
    <scope>NUCLEOTIDE SEQUENCE [LARGE SCALE GENOMIC DNA]</scope>
</reference>
<feature type="compositionally biased region" description="Pro residues" evidence="1">
    <location>
        <begin position="28"/>
        <end position="42"/>
    </location>
</feature>
<proteinExistence type="predicted"/>
<organism evidence="3 4">
    <name type="scientific">Cyclocybe aegerita</name>
    <name type="common">Black poplar mushroom</name>
    <name type="synonym">Agrocybe aegerita</name>
    <dbReference type="NCBI Taxonomy" id="1973307"/>
    <lineage>
        <taxon>Eukaryota</taxon>
        <taxon>Fungi</taxon>
        <taxon>Dikarya</taxon>
        <taxon>Basidiomycota</taxon>
        <taxon>Agaricomycotina</taxon>
        <taxon>Agaricomycetes</taxon>
        <taxon>Agaricomycetidae</taxon>
        <taxon>Agaricales</taxon>
        <taxon>Agaricineae</taxon>
        <taxon>Bolbitiaceae</taxon>
        <taxon>Cyclocybe</taxon>
    </lineage>
</organism>
<name>A0A8S0VQR9_CYCAE</name>
<feature type="compositionally biased region" description="Low complexity" evidence="1">
    <location>
        <begin position="74"/>
        <end position="111"/>
    </location>
</feature>
<evidence type="ECO:0000256" key="1">
    <source>
        <dbReference type="SAM" id="MobiDB-lite"/>
    </source>
</evidence>
<accession>A0A8S0VQR9</accession>
<evidence type="ECO:0000313" key="4">
    <source>
        <dbReference type="Proteomes" id="UP000467700"/>
    </source>
</evidence>
<gene>
    <name evidence="3" type="ORF">AAE3_LOCUS3156</name>
</gene>